<keyword evidence="11 16" id="KW-1133">Transmembrane helix</keyword>
<keyword evidence="13" id="KW-0325">Glycoprotein</keyword>
<evidence type="ECO:0000256" key="8">
    <source>
        <dbReference type="ARBA" id="ARBA00022729"/>
    </source>
</evidence>
<dbReference type="Pfam" id="PF00560">
    <property type="entry name" value="LRR_1"/>
    <property type="match status" value="5"/>
</dbReference>
<dbReference type="InterPro" id="IPR046956">
    <property type="entry name" value="RLP23-like"/>
</dbReference>
<evidence type="ECO:0000256" key="4">
    <source>
        <dbReference type="ARBA" id="ARBA00022475"/>
    </source>
</evidence>
<dbReference type="EC" id="2.7.11.1" evidence="3"/>
<dbReference type="FunFam" id="3.80.10.10:FF:000383">
    <property type="entry name" value="Leucine-rich repeat receptor protein kinase EMS1"/>
    <property type="match status" value="1"/>
</dbReference>
<evidence type="ECO:0000256" key="6">
    <source>
        <dbReference type="ARBA" id="ARBA00022614"/>
    </source>
</evidence>
<evidence type="ECO:0000256" key="13">
    <source>
        <dbReference type="ARBA" id="ARBA00023180"/>
    </source>
</evidence>
<evidence type="ECO:0000313" key="18">
    <source>
        <dbReference type="EnsemblPlants" id="OBART11G17320.1"/>
    </source>
</evidence>
<dbReference type="InterPro" id="IPR001611">
    <property type="entry name" value="Leu-rich_rpt"/>
</dbReference>
<keyword evidence="19" id="KW-1185">Reference proteome</keyword>
<accession>A0A0D3HN52</accession>
<dbReference type="PROSITE" id="PS51450">
    <property type="entry name" value="LRR"/>
    <property type="match status" value="1"/>
</dbReference>
<dbReference type="Proteomes" id="UP000026960">
    <property type="component" value="Chromosome 11"/>
</dbReference>
<keyword evidence="5" id="KW-0723">Serine/threonine-protein kinase</keyword>
<dbReference type="FunFam" id="3.80.10.10:FF:000649">
    <property type="entry name" value="Leucine Rich Repeat family protein"/>
    <property type="match status" value="1"/>
</dbReference>
<keyword evidence="6" id="KW-0433">Leucine-rich repeat</keyword>
<feature type="transmembrane region" description="Helical" evidence="16">
    <location>
        <begin position="969"/>
        <end position="990"/>
    </location>
</feature>
<evidence type="ECO:0000256" key="1">
    <source>
        <dbReference type="ARBA" id="ARBA00004251"/>
    </source>
</evidence>
<dbReference type="InterPro" id="IPR013210">
    <property type="entry name" value="LRR_N_plant-typ"/>
</dbReference>
<evidence type="ECO:0000256" key="16">
    <source>
        <dbReference type="SAM" id="Phobius"/>
    </source>
</evidence>
<keyword evidence="9" id="KW-0677">Repeat</keyword>
<dbReference type="FunFam" id="3.80.10.10:FF:000095">
    <property type="entry name" value="LRR receptor-like serine/threonine-protein kinase GSO1"/>
    <property type="match status" value="1"/>
</dbReference>
<comment type="catalytic activity">
    <reaction evidence="15">
        <text>L-seryl-[protein] + ATP = O-phospho-L-seryl-[protein] + ADP + H(+)</text>
        <dbReference type="Rhea" id="RHEA:17989"/>
        <dbReference type="Rhea" id="RHEA-COMP:9863"/>
        <dbReference type="Rhea" id="RHEA-COMP:11604"/>
        <dbReference type="ChEBI" id="CHEBI:15378"/>
        <dbReference type="ChEBI" id="CHEBI:29999"/>
        <dbReference type="ChEBI" id="CHEBI:30616"/>
        <dbReference type="ChEBI" id="CHEBI:83421"/>
        <dbReference type="ChEBI" id="CHEBI:456216"/>
        <dbReference type="EC" id="2.7.11.1"/>
    </reaction>
</comment>
<dbReference type="Pfam" id="PF13855">
    <property type="entry name" value="LRR_8"/>
    <property type="match status" value="5"/>
</dbReference>
<evidence type="ECO:0000256" key="5">
    <source>
        <dbReference type="ARBA" id="ARBA00022527"/>
    </source>
</evidence>
<dbReference type="EnsemblPlants" id="OBART11G17320.1">
    <property type="protein sequence ID" value="OBART11G17320.1"/>
    <property type="gene ID" value="OBART11G17320"/>
</dbReference>
<comment type="catalytic activity">
    <reaction evidence="14">
        <text>L-threonyl-[protein] + ATP = O-phospho-L-threonyl-[protein] + ADP + H(+)</text>
        <dbReference type="Rhea" id="RHEA:46608"/>
        <dbReference type="Rhea" id="RHEA-COMP:11060"/>
        <dbReference type="Rhea" id="RHEA-COMP:11605"/>
        <dbReference type="ChEBI" id="CHEBI:15378"/>
        <dbReference type="ChEBI" id="CHEBI:30013"/>
        <dbReference type="ChEBI" id="CHEBI:30616"/>
        <dbReference type="ChEBI" id="CHEBI:61977"/>
        <dbReference type="ChEBI" id="CHEBI:456216"/>
        <dbReference type="EC" id="2.7.11.1"/>
    </reaction>
</comment>
<evidence type="ECO:0000256" key="11">
    <source>
        <dbReference type="ARBA" id="ARBA00022989"/>
    </source>
</evidence>
<comment type="similarity">
    <text evidence="2">Belongs to the RLP family.</text>
</comment>
<dbReference type="eggNOG" id="KOG0619">
    <property type="taxonomic scope" value="Eukaryota"/>
</dbReference>
<keyword evidence="12 16" id="KW-0472">Membrane</keyword>
<keyword evidence="10" id="KW-0418">Kinase</keyword>
<evidence type="ECO:0000256" key="3">
    <source>
        <dbReference type="ARBA" id="ARBA00012513"/>
    </source>
</evidence>
<evidence type="ECO:0000256" key="9">
    <source>
        <dbReference type="ARBA" id="ARBA00022737"/>
    </source>
</evidence>
<comment type="subcellular location">
    <subcellularLocation>
        <location evidence="1">Cell membrane</location>
        <topology evidence="1">Single-pass type I membrane protein</topology>
    </subcellularLocation>
</comment>
<dbReference type="SUPFAM" id="SSF52047">
    <property type="entry name" value="RNI-like"/>
    <property type="match status" value="1"/>
</dbReference>
<keyword evidence="4" id="KW-1003">Cell membrane</keyword>
<dbReference type="AlphaFoldDB" id="A0A0D3HN52"/>
<dbReference type="SMART" id="SM00365">
    <property type="entry name" value="LRR_SD22"/>
    <property type="match status" value="6"/>
</dbReference>
<dbReference type="PaxDb" id="65489-OBART11G17320.1"/>
<keyword evidence="7 16" id="KW-0812">Transmembrane</keyword>
<dbReference type="Gramene" id="OBART11G17320.1">
    <property type="protein sequence ID" value="OBART11G17320.1"/>
    <property type="gene ID" value="OBART11G17320"/>
</dbReference>
<dbReference type="Pfam" id="PF08263">
    <property type="entry name" value="LRRNT_2"/>
    <property type="match status" value="1"/>
</dbReference>
<dbReference type="PRINTS" id="PR00019">
    <property type="entry name" value="LEURICHRPT"/>
</dbReference>
<dbReference type="SMART" id="SM00369">
    <property type="entry name" value="LRR_TYP"/>
    <property type="match status" value="10"/>
</dbReference>
<dbReference type="PANTHER" id="PTHR48063:SF90">
    <property type="entry name" value="OS11G0565920 PROTEIN"/>
    <property type="match status" value="1"/>
</dbReference>
<dbReference type="STRING" id="65489.A0A0D3HN52"/>
<dbReference type="GO" id="GO:0005886">
    <property type="term" value="C:plasma membrane"/>
    <property type="evidence" value="ECO:0007669"/>
    <property type="project" value="UniProtKB-SubCell"/>
</dbReference>
<organism evidence="18">
    <name type="scientific">Oryza barthii</name>
    <dbReference type="NCBI Taxonomy" id="65489"/>
    <lineage>
        <taxon>Eukaryota</taxon>
        <taxon>Viridiplantae</taxon>
        <taxon>Streptophyta</taxon>
        <taxon>Embryophyta</taxon>
        <taxon>Tracheophyta</taxon>
        <taxon>Spermatophyta</taxon>
        <taxon>Magnoliopsida</taxon>
        <taxon>Liliopsida</taxon>
        <taxon>Poales</taxon>
        <taxon>Poaceae</taxon>
        <taxon>BOP clade</taxon>
        <taxon>Oryzoideae</taxon>
        <taxon>Oryzeae</taxon>
        <taxon>Oryzinae</taxon>
        <taxon>Oryza</taxon>
    </lineage>
</organism>
<dbReference type="PANTHER" id="PTHR48063">
    <property type="entry name" value="LRR RECEPTOR-LIKE KINASE"/>
    <property type="match status" value="1"/>
</dbReference>
<proteinExistence type="inferred from homology"/>
<dbReference type="InterPro" id="IPR003591">
    <property type="entry name" value="Leu-rich_rpt_typical-subtyp"/>
</dbReference>
<protein>
    <recommendedName>
        <fullName evidence="3">non-specific serine/threonine protein kinase</fullName>
        <ecNumber evidence="3">2.7.11.1</ecNumber>
    </recommendedName>
</protein>
<evidence type="ECO:0000256" key="14">
    <source>
        <dbReference type="ARBA" id="ARBA00047899"/>
    </source>
</evidence>
<keyword evidence="10" id="KW-0808">Transferase</keyword>
<evidence type="ECO:0000256" key="15">
    <source>
        <dbReference type="ARBA" id="ARBA00048679"/>
    </source>
</evidence>
<dbReference type="Gene3D" id="3.80.10.10">
    <property type="entry name" value="Ribonuclease Inhibitor"/>
    <property type="match status" value="6"/>
</dbReference>
<feature type="domain" description="Leucine-rich repeat-containing N-terminal plant-type" evidence="17">
    <location>
        <begin position="328"/>
        <end position="368"/>
    </location>
</feature>
<evidence type="ECO:0000313" key="19">
    <source>
        <dbReference type="Proteomes" id="UP000026960"/>
    </source>
</evidence>
<dbReference type="InterPro" id="IPR032675">
    <property type="entry name" value="LRR_dom_sf"/>
</dbReference>
<evidence type="ECO:0000259" key="17">
    <source>
        <dbReference type="Pfam" id="PF08263"/>
    </source>
</evidence>
<evidence type="ECO:0000256" key="2">
    <source>
        <dbReference type="ARBA" id="ARBA00009592"/>
    </source>
</evidence>
<name>A0A0D3HN52_9ORYZ</name>
<keyword evidence="8" id="KW-0732">Signal</keyword>
<evidence type="ECO:0000256" key="12">
    <source>
        <dbReference type="ARBA" id="ARBA00023136"/>
    </source>
</evidence>
<dbReference type="SUPFAM" id="SSF52058">
    <property type="entry name" value="L domain-like"/>
    <property type="match status" value="1"/>
</dbReference>
<evidence type="ECO:0000256" key="7">
    <source>
        <dbReference type="ARBA" id="ARBA00022692"/>
    </source>
</evidence>
<reference evidence="18" key="1">
    <citation type="journal article" date="2009" name="Rice">
        <title>De Novo Next Generation Sequencing of Plant Genomes.</title>
        <authorList>
            <person name="Rounsley S."/>
            <person name="Marri P.R."/>
            <person name="Yu Y."/>
            <person name="He R."/>
            <person name="Sisneros N."/>
            <person name="Goicoechea J.L."/>
            <person name="Lee S.J."/>
            <person name="Angelova A."/>
            <person name="Kudrna D."/>
            <person name="Luo M."/>
            <person name="Affourtit J."/>
            <person name="Desany B."/>
            <person name="Knight J."/>
            <person name="Niazi F."/>
            <person name="Egholm M."/>
            <person name="Wing R.A."/>
        </authorList>
    </citation>
    <scope>NUCLEOTIDE SEQUENCE [LARGE SCALE GENOMIC DNA]</scope>
    <source>
        <strain evidence="18">cv. IRGC 105608</strain>
    </source>
</reference>
<sequence length="1028" mass="113886">MELDVSINKFGYPVEASHVPEYFGSMKNIRYLDVSETSILSGRVPPQLGNLSNLRHLNLGFMDTDMYSVDISWLTNLHQLKYLDMSSVNLSAVNDISITSCVDLQNLCELTTLLLDGGLSSGNITKLVEKLPRCYLSPLKYLSLQGNNMTGMSPNEISHLKSISFLNLKNNSISGPIASGESRIEIEDRLNLKIPELPRRLRKLDVSMNFLNKFYGALPVWIGDLVNLQYLQLSYNMFYGDIPNSITNLDSIRFLNLAGNNISGSSSTFDKININDTKTSHDINGATKSSWLLLVVIAACTGSLFLVSDALHEHHHGRPNIAGATCVPHERDALLAFKEGVVGDPAGRLASWRPREDCFRHWRGVRCSNLTGHVLKLHLHNTDGGEAAMSGKYSGQLASSGEHDSILRVLGLGGCSLTSANQSLPHLNLTNLEELDLSYNYLDSIESCWFWNLTSLKKLNLDAIGLHGLFPNVLGDMVSLQVLVLSSNEMTMKTTNLTTLCNLRILQLGESYSYGNISELIESLPQCAFSKLQELSLRGNQFTGILPNWLGQLTSLVILDLSMNNITGPLPGIFGKFTDLRDLNLAGDQLTGHLPSQISMLSNLTRLDLSNNILDGLITDEHFVGLKGLEYIDLSHNKLKIVEEAHFTNCLQMGPMFPAWLQWQVDLSYLDITSTGIVDKLPDWFSNSLSKVIYLDISNNQISGGLPTNWEIMSVEQLYLSSNQFTGEIPSLPRNIITLDISSNSLTGNLPSNLSETPMLDTLILFSNITTGRIPESICNLSLYALDLANNHFEGDLPECAELKHLQFLMLSNNSFSGKFPSFLQRCFFLSFLDLAWNEFSGTLPMWIGNFTWLQFLRLNNNMFHGHITGSITGLGYLSGEIPPSLSNLTYLSILDLSYNNLTGPIPSGGQLETLYTYNPLMYSGNNGLCGFPLQRSCPGNSTSKNGDLSKEKHGDQQIPELHSDDQMFFLFGCGVGFVVGSWVVFFSLLSVKTWSIAYFRLFDSVYDKVYVLVVVNWGSLTGMKAAS</sequence>
<reference evidence="18" key="2">
    <citation type="submission" date="2015-03" db="UniProtKB">
        <authorList>
            <consortium name="EnsemblPlants"/>
        </authorList>
    </citation>
    <scope>IDENTIFICATION</scope>
</reference>
<evidence type="ECO:0000256" key="10">
    <source>
        <dbReference type="ARBA" id="ARBA00022777"/>
    </source>
</evidence>
<dbReference type="HOGENOM" id="CLU_000288_18_3_1"/>
<dbReference type="GO" id="GO:0004674">
    <property type="term" value="F:protein serine/threonine kinase activity"/>
    <property type="evidence" value="ECO:0007669"/>
    <property type="project" value="UniProtKB-KW"/>
</dbReference>